<keyword evidence="13" id="KW-0670">Pyruvate</keyword>
<feature type="active site" evidence="10 11">
    <location>
        <position position="137"/>
    </location>
</feature>
<keyword evidence="7 10" id="KW-0456">Lyase</keyword>
<dbReference type="InterPro" id="IPR033129">
    <property type="entry name" value="PEPCASE_His_AS"/>
</dbReference>
<evidence type="ECO:0000313" key="13">
    <source>
        <dbReference type="EMBL" id="RKQ60206.1"/>
    </source>
</evidence>
<evidence type="ECO:0000256" key="3">
    <source>
        <dbReference type="ARBA" id="ARBA00008346"/>
    </source>
</evidence>
<dbReference type="HAMAP" id="MF_00595">
    <property type="entry name" value="PEPcase_type1"/>
    <property type="match status" value="1"/>
</dbReference>
<dbReference type="PROSITE" id="PS00393">
    <property type="entry name" value="PEPCASE_2"/>
    <property type="match status" value="1"/>
</dbReference>
<dbReference type="SUPFAM" id="SSF51621">
    <property type="entry name" value="Phosphoenolpyruvate/pyruvate domain"/>
    <property type="match status" value="1"/>
</dbReference>
<comment type="cofactor">
    <cofactor evidence="1 10">
        <name>Mg(2+)</name>
        <dbReference type="ChEBI" id="CHEBI:18420"/>
    </cofactor>
</comment>
<dbReference type="Pfam" id="PF00311">
    <property type="entry name" value="PEPcase"/>
    <property type="match status" value="1"/>
</dbReference>
<dbReference type="GO" id="GO:0015977">
    <property type="term" value="P:carbon fixation"/>
    <property type="evidence" value="ECO:0007669"/>
    <property type="project" value="UniProtKB-UniRule"/>
</dbReference>
<proteinExistence type="inferred from homology"/>
<feature type="active site" evidence="10 12">
    <location>
        <position position="567"/>
    </location>
</feature>
<dbReference type="GO" id="GO:0000287">
    <property type="term" value="F:magnesium ion binding"/>
    <property type="evidence" value="ECO:0007669"/>
    <property type="project" value="UniProtKB-UniRule"/>
</dbReference>
<keyword evidence="6 10" id="KW-0460">Magnesium</keyword>
<dbReference type="PANTHER" id="PTHR30523">
    <property type="entry name" value="PHOSPHOENOLPYRUVATE CARBOXYLASE"/>
    <property type="match status" value="1"/>
</dbReference>
<dbReference type="InterPro" id="IPR015813">
    <property type="entry name" value="Pyrv/PenolPyrv_kinase-like_dom"/>
</dbReference>
<dbReference type="EC" id="4.1.1.31" evidence="4 10"/>
<dbReference type="RefSeq" id="WP_120810312.1">
    <property type="nucleotide sequence ID" value="NZ_RBID01000013.1"/>
</dbReference>
<dbReference type="GO" id="GO:0006099">
    <property type="term" value="P:tricarboxylic acid cycle"/>
    <property type="evidence" value="ECO:0007669"/>
    <property type="project" value="InterPro"/>
</dbReference>
<comment type="catalytic activity">
    <reaction evidence="9 10">
        <text>oxaloacetate + phosphate = phosphoenolpyruvate + hydrogencarbonate</text>
        <dbReference type="Rhea" id="RHEA:28370"/>
        <dbReference type="ChEBI" id="CHEBI:16452"/>
        <dbReference type="ChEBI" id="CHEBI:17544"/>
        <dbReference type="ChEBI" id="CHEBI:43474"/>
        <dbReference type="ChEBI" id="CHEBI:58702"/>
        <dbReference type="EC" id="4.1.1.31"/>
    </reaction>
</comment>
<reference evidence="13 14" key="1">
    <citation type="submission" date="2018-10" db="EMBL/GenBank/DDBJ databases">
        <title>Genomic Encyclopedia of Type Strains, Phase IV (KMG-IV): sequencing the most valuable type-strain genomes for metagenomic binning, comparative biology and taxonomic classification.</title>
        <authorList>
            <person name="Goeker M."/>
        </authorList>
    </citation>
    <scope>NUCLEOTIDE SEQUENCE [LARGE SCALE GENOMIC DNA]</scope>
    <source>
        <strain evidence="13 14">DSM 3303</strain>
    </source>
</reference>
<comment type="function">
    <text evidence="2 10">Forms oxaloacetate, a four-carbon dicarboxylic acid source for the tricarboxylic acid cycle.</text>
</comment>
<dbReference type="PANTHER" id="PTHR30523:SF6">
    <property type="entry name" value="PHOSPHOENOLPYRUVATE CARBOXYLASE"/>
    <property type="match status" value="1"/>
</dbReference>
<evidence type="ECO:0000256" key="2">
    <source>
        <dbReference type="ARBA" id="ARBA00003670"/>
    </source>
</evidence>
<name>A0A495BKD1_VOGIN</name>
<evidence type="ECO:0000256" key="10">
    <source>
        <dbReference type="HAMAP-Rule" id="MF_00595"/>
    </source>
</evidence>
<accession>A0A495BKD1</accession>
<gene>
    <name evidence="10" type="primary">ppc</name>
    <name evidence="13" type="ORF">C8E02_1550</name>
</gene>
<evidence type="ECO:0000256" key="1">
    <source>
        <dbReference type="ARBA" id="ARBA00001946"/>
    </source>
</evidence>
<dbReference type="PRINTS" id="PR00150">
    <property type="entry name" value="PEPCARBXLASE"/>
</dbReference>
<evidence type="ECO:0000256" key="11">
    <source>
        <dbReference type="PROSITE-ProRule" id="PRU10111"/>
    </source>
</evidence>
<evidence type="ECO:0000256" key="6">
    <source>
        <dbReference type="ARBA" id="ARBA00022842"/>
    </source>
</evidence>
<dbReference type="PROSITE" id="PS00781">
    <property type="entry name" value="PEPCASE_1"/>
    <property type="match status" value="1"/>
</dbReference>
<comment type="subunit">
    <text evidence="10">Homotetramer.</text>
</comment>
<dbReference type="Gene3D" id="1.20.1440.90">
    <property type="entry name" value="Phosphoenolpyruvate/pyruvate domain"/>
    <property type="match status" value="1"/>
</dbReference>
<keyword evidence="8 10" id="KW-0120">Carbon dioxide fixation</keyword>
<sequence length="902" mass="98715">MTELDKDLPLREDLARLDRLLESLLREQAGEEVVTEIRAIPSGAQQHDRSADALVGRLSPAATTALVRACGLYSQLFNIAEDLHHARRRRAHQRAGSAPQQGSLARALSHIHDAGVDFGKLNRALQEASVSAVLTAHPTEVQRQSVLDGHRAVRKFLAQLSSPEITPEEEQELEAKLQRVIHSLWQTTEIRSFKMTVADEIENGVAYHPLSFFQAIPALYERLGKQVRELWGEDAKVPSFLRVGSWIGGDRDGNPNVDAAVLRHAVTRQAEVAFKHYFYELAGLYRELSLSSRHVQVSAAVHALASVSPDTAISRREEPYRLALATIEGRLSALAARLGLPLRGRWTAGEPYADTAGLLADLQTLSDSLVAHGSALLLDGRLGKLKRAVDVFGFFLMPLDLRQHAEKHAAVVSELFAHANLEHYEALDEAARVRVLLRELATPRLLYSPFLSYSADSEKELAIFREAALIQQQFGVDAISQCIISNCATVSDILALALLCKESGLLRLHGGAPSSSLNLVPLFETIADLDAAAGIMQQLFALPWYQQLLKSRGGVQEVMLGYSDSNKDGGYVTSQWELYQAEQRLVRVFDAAGIKMRLFHGRGGSVGRGGGPSYEAIMAQPAGTVVGRIRITEQGEIITSKFADPDNATRNLEALVAAALESTLAHSDSGATDESVLAELSGHAFKTYRALVESDGFMQYFMEATPIGAIAKLNIGSRPASRKSLTSIKDLRAIPWVFSWSQSRVMLPGWYGFGSAVHAFLDAHGEDAGLTQLRTLHQASPFFQVMLSNMEQVLAKADLEIARRYAALVGDAALTDRLFGRLQAEHDKTLAAFFAITGQQKLLETNPTLARSLATRLPYLDALNLLQVELLRRLREAPDDAEALYAIHLTINGISAGLRNSG</sequence>
<evidence type="ECO:0000256" key="9">
    <source>
        <dbReference type="ARBA" id="ARBA00048995"/>
    </source>
</evidence>
<dbReference type="GO" id="GO:0008964">
    <property type="term" value="F:phosphoenolpyruvate carboxylase activity"/>
    <property type="evidence" value="ECO:0007669"/>
    <property type="project" value="UniProtKB-UniRule"/>
</dbReference>
<dbReference type="NCBIfam" id="NF000584">
    <property type="entry name" value="PRK00009.1"/>
    <property type="match status" value="1"/>
</dbReference>
<dbReference type="EMBL" id="RBID01000013">
    <property type="protein sequence ID" value="RKQ60206.1"/>
    <property type="molecule type" value="Genomic_DNA"/>
</dbReference>
<dbReference type="GO" id="GO:0006107">
    <property type="term" value="P:oxaloacetate metabolic process"/>
    <property type="evidence" value="ECO:0007669"/>
    <property type="project" value="UniProtKB-UniRule"/>
</dbReference>
<dbReference type="Proteomes" id="UP000279384">
    <property type="component" value="Unassembled WGS sequence"/>
</dbReference>
<evidence type="ECO:0000256" key="4">
    <source>
        <dbReference type="ARBA" id="ARBA00012305"/>
    </source>
</evidence>
<comment type="caution">
    <text evidence="13">The sequence shown here is derived from an EMBL/GenBank/DDBJ whole genome shotgun (WGS) entry which is preliminary data.</text>
</comment>
<dbReference type="GO" id="GO:0005829">
    <property type="term" value="C:cytosol"/>
    <property type="evidence" value="ECO:0007669"/>
    <property type="project" value="TreeGrafter"/>
</dbReference>
<protein>
    <recommendedName>
        <fullName evidence="5 10">Phosphoenolpyruvate carboxylase</fullName>
        <shortName evidence="10">PEPC</shortName>
        <shortName evidence="10">PEPCase</shortName>
        <ecNumber evidence="4 10">4.1.1.31</ecNumber>
    </recommendedName>
</protein>
<dbReference type="InterPro" id="IPR021135">
    <property type="entry name" value="PEP_COase"/>
</dbReference>
<dbReference type="InterPro" id="IPR018129">
    <property type="entry name" value="PEP_COase_Lys_AS"/>
</dbReference>
<evidence type="ECO:0000256" key="7">
    <source>
        <dbReference type="ARBA" id="ARBA00023239"/>
    </source>
</evidence>
<evidence type="ECO:0000256" key="12">
    <source>
        <dbReference type="PROSITE-ProRule" id="PRU10112"/>
    </source>
</evidence>
<comment type="similarity">
    <text evidence="3 10">Belongs to the PEPCase type 1 family.</text>
</comment>
<organism evidence="13 14">
    <name type="scientific">Vogesella indigofera</name>
    <name type="common">Pseudomonas indigofera</name>
    <dbReference type="NCBI Taxonomy" id="45465"/>
    <lineage>
        <taxon>Bacteria</taxon>
        <taxon>Pseudomonadati</taxon>
        <taxon>Pseudomonadota</taxon>
        <taxon>Betaproteobacteria</taxon>
        <taxon>Neisseriales</taxon>
        <taxon>Chromobacteriaceae</taxon>
        <taxon>Vogesella</taxon>
    </lineage>
</organism>
<evidence type="ECO:0000256" key="5">
    <source>
        <dbReference type="ARBA" id="ARBA00022419"/>
    </source>
</evidence>
<dbReference type="InterPro" id="IPR022805">
    <property type="entry name" value="PEP_COase_bac/pln-type"/>
</dbReference>
<evidence type="ECO:0000313" key="14">
    <source>
        <dbReference type="Proteomes" id="UP000279384"/>
    </source>
</evidence>
<evidence type="ECO:0000256" key="8">
    <source>
        <dbReference type="ARBA" id="ARBA00023300"/>
    </source>
</evidence>
<dbReference type="AlphaFoldDB" id="A0A495BKD1"/>